<organism evidence="1 2">
    <name type="scientific">Malus baccata</name>
    <name type="common">Siberian crab apple</name>
    <name type="synonym">Pyrus baccata</name>
    <dbReference type="NCBI Taxonomy" id="106549"/>
    <lineage>
        <taxon>Eukaryota</taxon>
        <taxon>Viridiplantae</taxon>
        <taxon>Streptophyta</taxon>
        <taxon>Embryophyta</taxon>
        <taxon>Tracheophyta</taxon>
        <taxon>Spermatophyta</taxon>
        <taxon>Magnoliopsida</taxon>
        <taxon>eudicotyledons</taxon>
        <taxon>Gunneridae</taxon>
        <taxon>Pentapetalae</taxon>
        <taxon>rosids</taxon>
        <taxon>fabids</taxon>
        <taxon>Rosales</taxon>
        <taxon>Rosaceae</taxon>
        <taxon>Amygdaloideae</taxon>
        <taxon>Maleae</taxon>
        <taxon>Malus</taxon>
    </lineage>
</organism>
<name>A0A540K8A5_MALBA</name>
<protein>
    <submittedName>
        <fullName evidence="1">Uncharacterized protein</fullName>
    </submittedName>
</protein>
<reference evidence="1 2" key="1">
    <citation type="journal article" date="2019" name="G3 (Bethesda)">
        <title>Sequencing of a Wild Apple (Malus baccata) Genome Unravels the Differences Between Cultivated and Wild Apple Species Regarding Disease Resistance and Cold Tolerance.</title>
        <authorList>
            <person name="Chen X."/>
        </authorList>
    </citation>
    <scope>NUCLEOTIDE SEQUENCE [LARGE SCALE GENOMIC DNA]</scope>
    <source>
        <strain evidence="2">cv. Shandingzi</strain>
        <tissue evidence="1">Leaves</tissue>
    </source>
</reference>
<comment type="caution">
    <text evidence="1">The sequence shown here is derived from an EMBL/GenBank/DDBJ whole genome shotgun (WGS) entry which is preliminary data.</text>
</comment>
<evidence type="ECO:0000313" key="1">
    <source>
        <dbReference type="EMBL" id="TQD70468.1"/>
    </source>
</evidence>
<dbReference type="AlphaFoldDB" id="A0A540K8A5"/>
<gene>
    <name evidence="1" type="ORF">C1H46_043995</name>
</gene>
<keyword evidence="2" id="KW-1185">Reference proteome</keyword>
<dbReference type="Gene3D" id="3.90.1150.10">
    <property type="entry name" value="Aspartate Aminotransferase, domain 1"/>
    <property type="match status" value="1"/>
</dbReference>
<dbReference type="InterPro" id="IPR015422">
    <property type="entry name" value="PyrdxlP-dep_Trfase_small"/>
</dbReference>
<proteinExistence type="predicted"/>
<dbReference type="STRING" id="106549.A0A540K8A5"/>
<dbReference type="Proteomes" id="UP000315295">
    <property type="component" value="Unassembled WGS sequence"/>
</dbReference>
<accession>A0A540K8A5</accession>
<sequence>MWPGHGIGCAVVMKKGDGERKWRGRRMVVRVHAWKRRVTELQMHVADTRKKSVTDIKCAKISAALYCWADMISGLILSFGEKGELELWDKLLNIPKINVTLGQPATA</sequence>
<dbReference type="EMBL" id="VIEB01001795">
    <property type="protein sequence ID" value="TQD70468.1"/>
    <property type="molecule type" value="Genomic_DNA"/>
</dbReference>
<evidence type="ECO:0000313" key="2">
    <source>
        <dbReference type="Proteomes" id="UP000315295"/>
    </source>
</evidence>